<sequence>MSLLSPVKRLLFRLSMGLMPRCACGEQVTQVRRVTSMGHVIGLLFSCDEHVVIVENGRLWVVQIEDGKDAAEAEVCLTF</sequence>
<dbReference type="AlphaFoldDB" id="A0A0F8YTH9"/>
<protein>
    <submittedName>
        <fullName evidence="1">Uncharacterized protein</fullName>
    </submittedName>
</protein>
<gene>
    <name evidence="1" type="ORF">LCGC14_2780080</name>
</gene>
<comment type="caution">
    <text evidence="1">The sequence shown here is derived from an EMBL/GenBank/DDBJ whole genome shotgun (WGS) entry which is preliminary data.</text>
</comment>
<proteinExistence type="predicted"/>
<reference evidence="1" key="1">
    <citation type="journal article" date="2015" name="Nature">
        <title>Complex archaea that bridge the gap between prokaryotes and eukaryotes.</title>
        <authorList>
            <person name="Spang A."/>
            <person name="Saw J.H."/>
            <person name="Jorgensen S.L."/>
            <person name="Zaremba-Niedzwiedzka K."/>
            <person name="Martijn J."/>
            <person name="Lind A.E."/>
            <person name="van Eijk R."/>
            <person name="Schleper C."/>
            <person name="Guy L."/>
            <person name="Ettema T.J."/>
        </authorList>
    </citation>
    <scope>NUCLEOTIDE SEQUENCE</scope>
</reference>
<name>A0A0F8YTH9_9ZZZZ</name>
<dbReference type="EMBL" id="LAZR01051626">
    <property type="protein sequence ID" value="KKK84758.1"/>
    <property type="molecule type" value="Genomic_DNA"/>
</dbReference>
<accession>A0A0F8YTH9</accession>
<evidence type="ECO:0000313" key="1">
    <source>
        <dbReference type="EMBL" id="KKK84758.1"/>
    </source>
</evidence>
<organism evidence="1">
    <name type="scientific">marine sediment metagenome</name>
    <dbReference type="NCBI Taxonomy" id="412755"/>
    <lineage>
        <taxon>unclassified sequences</taxon>
        <taxon>metagenomes</taxon>
        <taxon>ecological metagenomes</taxon>
    </lineage>
</organism>